<keyword evidence="2" id="KW-1133">Transmembrane helix</keyword>
<evidence type="ECO:0000256" key="2">
    <source>
        <dbReference type="SAM" id="Phobius"/>
    </source>
</evidence>
<dbReference type="InterPro" id="IPR050769">
    <property type="entry name" value="NAT_camello-type"/>
</dbReference>
<dbReference type="Proteomes" id="UP001218218">
    <property type="component" value="Unassembled WGS sequence"/>
</dbReference>
<feature type="transmembrane region" description="Helical" evidence="2">
    <location>
        <begin position="43"/>
        <end position="66"/>
    </location>
</feature>
<dbReference type="Gene3D" id="3.40.630.30">
    <property type="match status" value="1"/>
</dbReference>
<dbReference type="PANTHER" id="PTHR13947">
    <property type="entry name" value="GNAT FAMILY N-ACETYLTRANSFERASE"/>
    <property type="match status" value="1"/>
</dbReference>
<protein>
    <submittedName>
        <fullName evidence="4">Acyl-CoA N-acyltransferase</fullName>
    </submittedName>
</protein>
<evidence type="ECO:0000259" key="3">
    <source>
        <dbReference type="PROSITE" id="PS51186"/>
    </source>
</evidence>
<dbReference type="EMBL" id="JARIHO010000117">
    <property type="protein sequence ID" value="KAJ7302379.1"/>
    <property type="molecule type" value="Genomic_DNA"/>
</dbReference>
<gene>
    <name evidence="4" type="ORF">DFH08DRAFT_905470</name>
</gene>
<keyword evidence="1" id="KW-0808">Transferase</keyword>
<dbReference type="PANTHER" id="PTHR13947:SF37">
    <property type="entry name" value="LD18367P"/>
    <property type="match status" value="1"/>
</dbReference>
<keyword evidence="2" id="KW-0812">Transmembrane</keyword>
<dbReference type="CDD" id="cd04301">
    <property type="entry name" value="NAT_SF"/>
    <property type="match status" value="1"/>
</dbReference>
<sequence length="250" mass="27720">MASASDVQIRPYRTSDFPQVRALLFQGFLTGKRSVASATLVSFLWSAPMFCSYFLSLCGGFLLYYLPRWDRLEGAMGFLLLAFGLGIYLALRYAIRNDLRSVCEKALESDMRDIAAHYATPGAFLVAVRQAEGDKKNDDAEKGEEVLGFIGLEPPLDKKSHTAELRRLVVSPSHRGRGLAKQLVSAAIAHAESIKGIDAIELSTSDFQRGARKLVEGLGWEFTKSHLQWTGVGDATVCRFRRAVEGKKRR</sequence>
<keyword evidence="2" id="KW-0472">Membrane</keyword>
<name>A0AAD7E8Y7_9AGAR</name>
<evidence type="ECO:0000313" key="5">
    <source>
        <dbReference type="Proteomes" id="UP001218218"/>
    </source>
</evidence>
<organism evidence="4 5">
    <name type="scientific">Mycena albidolilacea</name>
    <dbReference type="NCBI Taxonomy" id="1033008"/>
    <lineage>
        <taxon>Eukaryota</taxon>
        <taxon>Fungi</taxon>
        <taxon>Dikarya</taxon>
        <taxon>Basidiomycota</taxon>
        <taxon>Agaricomycotina</taxon>
        <taxon>Agaricomycetes</taxon>
        <taxon>Agaricomycetidae</taxon>
        <taxon>Agaricales</taxon>
        <taxon>Marasmiineae</taxon>
        <taxon>Mycenaceae</taxon>
        <taxon>Mycena</taxon>
    </lineage>
</organism>
<evidence type="ECO:0000256" key="1">
    <source>
        <dbReference type="ARBA" id="ARBA00022679"/>
    </source>
</evidence>
<reference evidence="4" key="1">
    <citation type="submission" date="2023-03" db="EMBL/GenBank/DDBJ databases">
        <title>Massive genome expansion in bonnet fungi (Mycena s.s.) driven by repeated elements and novel gene families across ecological guilds.</title>
        <authorList>
            <consortium name="Lawrence Berkeley National Laboratory"/>
            <person name="Harder C.B."/>
            <person name="Miyauchi S."/>
            <person name="Viragh M."/>
            <person name="Kuo A."/>
            <person name="Thoen E."/>
            <person name="Andreopoulos B."/>
            <person name="Lu D."/>
            <person name="Skrede I."/>
            <person name="Drula E."/>
            <person name="Henrissat B."/>
            <person name="Morin E."/>
            <person name="Kohler A."/>
            <person name="Barry K."/>
            <person name="LaButti K."/>
            <person name="Morin E."/>
            <person name="Salamov A."/>
            <person name="Lipzen A."/>
            <person name="Mereny Z."/>
            <person name="Hegedus B."/>
            <person name="Baldrian P."/>
            <person name="Stursova M."/>
            <person name="Weitz H."/>
            <person name="Taylor A."/>
            <person name="Grigoriev I.V."/>
            <person name="Nagy L.G."/>
            <person name="Martin F."/>
            <person name="Kauserud H."/>
        </authorList>
    </citation>
    <scope>NUCLEOTIDE SEQUENCE</scope>
    <source>
        <strain evidence="4">CBHHK002</strain>
    </source>
</reference>
<proteinExistence type="predicted"/>
<dbReference type="AlphaFoldDB" id="A0AAD7E8Y7"/>
<accession>A0AAD7E8Y7</accession>
<dbReference type="PROSITE" id="PS51186">
    <property type="entry name" value="GNAT"/>
    <property type="match status" value="1"/>
</dbReference>
<keyword evidence="5" id="KW-1185">Reference proteome</keyword>
<dbReference type="SUPFAM" id="SSF55729">
    <property type="entry name" value="Acyl-CoA N-acyltransferases (Nat)"/>
    <property type="match status" value="1"/>
</dbReference>
<comment type="caution">
    <text evidence="4">The sequence shown here is derived from an EMBL/GenBank/DDBJ whole genome shotgun (WGS) entry which is preliminary data.</text>
</comment>
<dbReference type="InterPro" id="IPR000182">
    <property type="entry name" value="GNAT_dom"/>
</dbReference>
<dbReference type="GO" id="GO:0008080">
    <property type="term" value="F:N-acetyltransferase activity"/>
    <property type="evidence" value="ECO:0007669"/>
    <property type="project" value="InterPro"/>
</dbReference>
<evidence type="ECO:0000313" key="4">
    <source>
        <dbReference type="EMBL" id="KAJ7302379.1"/>
    </source>
</evidence>
<dbReference type="Pfam" id="PF00583">
    <property type="entry name" value="Acetyltransf_1"/>
    <property type="match status" value="1"/>
</dbReference>
<dbReference type="InterPro" id="IPR016181">
    <property type="entry name" value="Acyl_CoA_acyltransferase"/>
</dbReference>
<feature type="domain" description="N-acetyltransferase" evidence="3">
    <location>
        <begin position="89"/>
        <end position="250"/>
    </location>
</feature>
<feature type="transmembrane region" description="Helical" evidence="2">
    <location>
        <begin position="78"/>
        <end position="95"/>
    </location>
</feature>